<evidence type="ECO:0000313" key="9">
    <source>
        <dbReference type="Proteomes" id="UP001408356"/>
    </source>
</evidence>
<keyword evidence="3 6" id="KW-1133">Transmembrane helix</keyword>
<dbReference type="InterPro" id="IPR051694">
    <property type="entry name" value="Immunoregulatory_rcpt-like"/>
</dbReference>
<comment type="caution">
    <text evidence="8">The sequence shown here is derived from an EMBL/GenBank/DDBJ whole genome shotgun (WGS) entry which is preliminary data.</text>
</comment>
<name>A0ABR2VCN4_9PEZI</name>
<keyword evidence="9" id="KW-1185">Reference proteome</keyword>
<accession>A0ABR2VCN4</accession>
<keyword evidence="7" id="KW-0732">Signal</keyword>
<dbReference type="EMBL" id="JARVKF010000035">
    <property type="protein sequence ID" value="KAK9424662.1"/>
    <property type="molecule type" value="Genomic_DNA"/>
</dbReference>
<evidence type="ECO:0000256" key="2">
    <source>
        <dbReference type="ARBA" id="ARBA00022692"/>
    </source>
</evidence>
<sequence length="282" mass="29754">MRYLLCFLLTIVTRVLADNNFISPKFVDPIGQGSYAGDMVLALGSSQLIAFETSWTAYRIEIWQQFLPAGQATPSSVLVLNQSEGQHLAQSLYWTVQTYELQLASSPVFFFWLLDYNSEAGQTSAYFNITAEQASGSSSSVSSTAVSSTLGASTPTPVTTSTMSSFATAEQPTASRGDIIPTSTSLGGTSGSSGGLSSGAVTGIGVGVSVVGVSALAVAIFMCWNKRRKRVADAQVATPPAYSNNPPQSEYGSYSKNYYPPRPAPLTEIGSNHPRSPVELGG</sequence>
<gene>
    <name evidence="8" type="ORF">SUNI508_03538</name>
</gene>
<feature type="chain" id="PRO_5046381475" evidence="7">
    <location>
        <begin position="18"/>
        <end position="282"/>
    </location>
</feature>
<comment type="subcellular location">
    <subcellularLocation>
        <location evidence="1">Membrane</location>
        <topology evidence="1">Single-pass membrane protein</topology>
    </subcellularLocation>
</comment>
<proteinExistence type="predicted"/>
<evidence type="ECO:0000256" key="5">
    <source>
        <dbReference type="SAM" id="MobiDB-lite"/>
    </source>
</evidence>
<evidence type="ECO:0000256" key="6">
    <source>
        <dbReference type="SAM" id="Phobius"/>
    </source>
</evidence>
<evidence type="ECO:0000256" key="3">
    <source>
        <dbReference type="ARBA" id="ARBA00022989"/>
    </source>
</evidence>
<evidence type="ECO:0000256" key="4">
    <source>
        <dbReference type="ARBA" id="ARBA00023136"/>
    </source>
</evidence>
<feature type="region of interest" description="Disordered" evidence="5">
    <location>
        <begin position="146"/>
        <end position="194"/>
    </location>
</feature>
<feature type="compositionally biased region" description="Polar residues" evidence="5">
    <location>
        <begin position="241"/>
        <end position="256"/>
    </location>
</feature>
<organism evidence="8 9">
    <name type="scientific">Seiridium unicorne</name>
    <dbReference type="NCBI Taxonomy" id="138068"/>
    <lineage>
        <taxon>Eukaryota</taxon>
        <taxon>Fungi</taxon>
        <taxon>Dikarya</taxon>
        <taxon>Ascomycota</taxon>
        <taxon>Pezizomycotina</taxon>
        <taxon>Sordariomycetes</taxon>
        <taxon>Xylariomycetidae</taxon>
        <taxon>Amphisphaeriales</taxon>
        <taxon>Sporocadaceae</taxon>
        <taxon>Seiridium</taxon>
    </lineage>
</organism>
<evidence type="ECO:0000256" key="1">
    <source>
        <dbReference type="ARBA" id="ARBA00004167"/>
    </source>
</evidence>
<dbReference type="Proteomes" id="UP001408356">
    <property type="component" value="Unassembled WGS sequence"/>
</dbReference>
<feature type="signal peptide" evidence="7">
    <location>
        <begin position="1"/>
        <end position="17"/>
    </location>
</feature>
<keyword evidence="4 6" id="KW-0472">Membrane</keyword>
<reference evidence="8 9" key="1">
    <citation type="journal article" date="2024" name="J. Plant Pathol.">
        <title>Sequence and assembly of the genome of Seiridium unicorne, isolate CBS 538.82, causal agent of cypress canker disease.</title>
        <authorList>
            <person name="Scali E."/>
            <person name="Rocca G.D."/>
            <person name="Danti R."/>
            <person name="Garbelotto M."/>
            <person name="Barberini S."/>
            <person name="Baroncelli R."/>
            <person name="Emiliani G."/>
        </authorList>
    </citation>
    <scope>NUCLEOTIDE SEQUENCE [LARGE SCALE GENOMIC DNA]</scope>
    <source>
        <strain evidence="8 9">BM-138-508</strain>
    </source>
</reference>
<evidence type="ECO:0000313" key="8">
    <source>
        <dbReference type="EMBL" id="KAK9424662.1"/>
    </source>
</evidence>
<dbReference type="PANTHER" id="PTHR15549">
    <property type="entry name" value="PAIRED IMMUNOGLOBULIN-LIKE TYPE 2 RECEPTOR"/>
    <property type="match status" value="1"/>
</dbReference>
<feature type="compositionally biased region" description="Low complexity" evidence="5">
    <location>
        <begin position="146"/>
        <end position="165"/>
    </location>
</feature>
<evidence type="ECO:0000256" key="7">
    <source>
        <dbReference type="SAM" id="SignalP"/>
    </source>
</evidence>
<keyword evidence="2 6" id="KW-0812">Transmembrane</keyword>
<feature type="transmembrane region" description="Helical" evidence="6">
    <location>
        <begin position="200"/>
        <end position="224"/>
    </location>
</feature>
<feature type="region of interest" description="Disordered" evidence="5">
    <location>
        <begin position="238"/>
        <end position="282"/>
    </location>
</feature>
<protein>
    <submittedName>
        <fullName evidence="8">Mid2 domain-containing protein</fullName>
    </submittedName>
</protein>